<dbReference type="VEuPathDB" id="FungiDB:EMCG_06476"/>
<dbReference type="SUPFAM" id="SSF53182">
    <property type="entry name" value="Pyrrolidone carboxyl peptidase (pyroglutamate aminopeptidase)"/>
    <property type="match status" value="2"/>
</dbReference>
<proteinExistence type="inferred from homology"/>
<dbReference type="AlphaFoldDB" id="A0A2B7Z5I3"/>
<keyword evidence="7" id="KW-1185">Reference proteome</keyword>
<comment type="caution">
    <text evidence="6">The sequence shown here is derived from an EMBL/GenBank/DDBJ whole genome shotgun (WGS) entry which is preliminary data.</text>
</comment>
<keyword evidence="2" id="KW-0645">Protease</keyword>
<evidence type="ECO:0000313" key="7">
    <source>
        <dbReference type="Proteomes" id="UP000226031"/>
    </source>
</evidence>
<keyword evidence="3" id="KW-0378">Hydrolase</keyword>
<protein>
    <recommendedName>
        <fullName evidence="8">Pyroglutamyl-peptidase</fullName>
    </recommendedName>
</protein>
<evidence type="ECO:0000313" key="6">
    <source>
        <dbReference type="EMBL" id="PGH28473.1"/>
    </source>
</evidence>
<feature type="region of interest" description="Disordered" evidence="5">
    <location>
        <begin position="223"/>
        <end position="296"/>
    </location>
</feature>
<reference evidence="6 7" key="1">
    <citation type="submission" date="2017-10" db="EMBL/GenBank/DDBJ databases">
        <title>Comparative genomics in systemic dimorphic fungi from Ajellomycetaceae.</title>
        <authorList>
            <person name="Munoz J.F."/>
            <person name="Mcewen J.G."/>
            <person name="Clay O.K."/>
            <person name="Cuomo C.A."/>
        </authorList>
    </citation>
    <scope>NUCLEOTIDE SEQUENCE [LARGE SCALE GENOMIC DNA]</scope>
    <source>
        <strain evidence="6 7">UAMH4076</strain>
    </source>
</reference>
<dbReference type="GO" id="GO:0006508">
    <property type="term" value="P:proteolysis"/>
    <property type="evidence" value="ECO:0007669"/>
    <property type="project" value="UniProtKB-KW"/>
</dbReference>
<accession>A0A2B7Z5I3</accession>
<dbReference type="GO" id="GO:0008234">
    <property type="term" value="F:cysteine-type peptidase activity"/>
    <property type="evidence" value="ECO:0007669"/>
    <property type="project" value="UniProtKB-KW"/>
</dbReference>
<evidence type="ECO:0000256" key="4">
    <source>
        <dbReference type="ARBA" id="ARBA00022807"/>
    </source>
</evidence>
<evidence type="ECO:0000256" key="2">
    <source>
        <dbReference type="ARBA" id="ARBA00022670"/>
    </source>
</evidence>
<feature type="compositionally biased region" description="Low complexity" evidence="5">
    <location>
        <begin position="223"/>
        <end position="245"/>
    </location>
</feature>
<sequence length="377" mass="40952">MGDVGPAVSDEQEQLRDNLAVIKESVQDIHVLVTGFGPFKTNPLNPSFLIASALPKIITLPQTSPTSAPRRILIHTHPTPIRVAYSAVRTAIPAIIDAFKNDHDGRPPDFVLHIGMASTRDYYAVETVAHRDDYRITDVDGDIGFEEGEAVWKAVGLPEVLRPGPFTMPGDGELDGGGNGNGDRDGDGDENGNENAAPRKPSTTVYATGGVSATIVTDTTTTTSNATTTTTTTTTTTMTSSSSPSPDEEEQQQQQQEQKQEEHTPTRNTTTTTVPSTTSQTQTQTQTQTSPTPPDAHFLKTWQSFAPRKADVRLSADAGRYLCEFIFYTSLAHAYRERRNRSVIFLHVPGRTDDEGIQIGREVAVGLVRCLVACWVD</sequence>
<evidence type="ECO:0000256" key="1">
    <source>
        <dbReference type="ARBA" id="ARBA00006641"/>
    </source>
</evidence>
<dbReference type="InterPro" id="IPR036440">
    <property type="entry name" value="Peptidase_C15-like_sf"/>
</dbReference>
<dbReference type="PANTHER" id="PTHR23402:SF1">
    <property type="entry name" value="PYROGLUTAMYL-PEPTIDASE I"/>
    <property type="match status" value="1"/>
</dbReference>
<evidence type="ECO:0008006" key="8">
    <source>
        <dbReference type="Google" id="ProtNLM"/>
    </source>
</evidence>
<dbReference type="InterPro" id="IPR016125">
    <property type="entry name" value="Peptidase_C15-like"/>
</dbReference>
<dbReference type="Pfam" id="PF01470">
    <property type="entry name" value="Peptidase_C15"/>
    <property type="match status" value="1"/>
</dbReference>
<evidence type="ECO:0000256" key="5">
    <source>
        <dbReference type="SAM" id="MobiDB-lite"/>
    </source>
</evidence>
<dbReference type="EMBL" id="PDND01000407">
    <property type="protein sequence ID" value="PGH28473.1"/>
    <property type="molecule type" value="Genomic_DNA"/>
</dbReference>
<gene>
    <name evidence="6" type="ORF">GX50_08789</name>
</gene>
<dbReference type="Gene3D" id="3.40.630.20">
    <property type="entry name" value="Peptidase C15, pyroglutamyl peptidase I-like"/>
    <property type="match status" value="2"/>
</dbReference>
<keyword evidence="4" id="KW-0788">Thiol protease</keyword>
<feature type="compositionally biased region" description="Low complexity" evidence="5">
    <location>
        <begin position="266"/>
        <end position="290"/>
    </location>
</feature>
<comment type="similarity">
    <text evidence="1">Belongs to the peptidase C15 family.</text>
</comment>
<name>A0A2B7Z5I3_9EURO</name>
<feature type="region of interest" description="Disordered" evidence="5">
    <location>
        <begin position="163"/>
        <end position="209"/>
    </location>
</feature>
<dbReference type="PANTHER" id="PTHR23402">
    <property type="entry name" value="PROTEASE FAMILY C15 PYROGLUTAMYL-PEPTIDASE I-RELATED"/>
    <property type="match status" value="1"/>
</dbReference>
<organism evidence="6 7">
    <name type="scientific">[Emmonsia] crescens</name>
    <dbReference type="NCBI Taxonomy" id="73230"/>
    <lineage>
        <taxon>Eukaryota</taxon>
        <taxon>Fungi</taxon>
        <taxon>Dikarya</taxon>
        <taxon>Ascomycota</taxon>
        <taxon>Pezizomycotina</taxon>
        <taxon>Eurotiomycetes</taxon>
        <taxon>Eurotiomycetidae</taxon>
        <taxon>Onygenales</taxon>
        <taxon>Ajellomycetaceae</taxon>
        <taxon>Emergomyces</taxon>
    </lineage>
</organism>
<evidence type="ECO:0000256" key="3">
    <source>
        <dbReference type="ARBA" id="ARBA00022801"/>
    </source>
</evidence>
<dbReference type="Proteomes" id="UP000226031">
    <property type="component" value="Unassembled WGS sequence"/>
</dbReference>